<dbReference type="InterPro" id="IPR004625">
    <property type="entry name" value="PyrdxlKinase"/>
</dbReference>
<feature type="domain" description="Pyridoxamine kinase/Phosphomethylpyrimidine kinase" evidence="6">
    <location>
        <begin position="77"/>
        <end position="261"/>
    </location>
</feature>
<dbReference type="Gene3D" id="3.40.1190.20">
    <property type="match status" value="1"/>
</dbReference>
<proteinExistence type="predicted"/>
<dbReference type="GO" id="GO:0008478">
    <property type="term" value="F:pyridoxal kinase activity"/>
    <property type="evidence" value="ECO:0007669"/>
    <property type="project" value="UniProtKB-EC"/>
</dbReference>
<dbReference type="PANTHER" id="PTHR10534:SF2">
    <property type="entry name" value="PYRIDOXAL KINASE"/>
    <property type="match status" value="1"/>
</dbReference>
<evidence type="ECO:0000313" key="7">
    <source>
        <dbReference type="EMBL" id="HIS65013.1"/>
    </source>
</evidence>
<evidence type="ECO:0000313" key="8">
    <source>
        <dbReference type="Proteomes" id="UP000886741"/>
    </source>
</evidence>
<dbReference type="Proteomes" id="UP000886741">
    <property type="component" value="Unassembled WGS sequence"/>
</dbReference>
<dbReference type="GO" id="GO:0009443">
    <property type="term" value="P:pyridoxal 5'-phosphate salvage"/>
    <property type="evidence" value="ECO:0007669"/>
    <property type="project" value="InterPro"/>
</dbReference>
<evidence type="ECO:0000256" key="3">
    <source>
        <dbReference type="ARBA" id="ARBA00022741"/>
    </source>
</evidence>
<keyword evidence="4 7" id="KW-0418">Kinase</keyword>
<protein>
    <recommendedName>
        <fullName evidence="1">pyridoxal kinase</fullName>
        <ecNumber evidence="1">2.7.1.35</ecNumber>
    </recommendedName>
</protein>
<evidence type="ECO:0000256" key="2">
    <source>
        <dbReference type="ARBA" id="ARBA00022679"/>
    </source>
</evidence>
<evidence type="ECO:0000256" key="4">
    <source>
        <dbReference type="ARBA" id="ARBA00022777"/>
    </source>
</evidence>
<comment type="caution">
    <text evidence="7">The sequence shown here is derived from an EMBL/GenBank/DDBJ whole genome shotgun (WGS) entry which is preliminary data.</text>
</comment>
<keyword evidence="3" id="KW-0547">Nucleotide-binding</keyword>
<gene>
    <name evidence="7" type="ORF">IAA83_06550</name>
</gene>
<dbReference type="InterPro" id="IPR013749">
    <property type="entry name" value="PM/HMP-P_kinase-1"/>
</dbReference>
<dbReference type="SUPFAM" id="SSF53613">
    <property type="entry name" value="Ribokinase-like"/>
    <property type="match status" value="1"/>
</dbReference>
<dbReference type="Pfam" id="PF08543">
    <property type="entry name" value="Phos_pyr_kin"/>
    <property type="match status" value="1"/>
</dbReference>
<evidence type="ECO:0000256" key="5">
    <source>
        <dbReference type="ARBA" id="ARBA00022840"/>
    </source>
</evidence>
<name>A0A9D1F9W7_9FIRM</name>
<keyword evidence="2 7" id="KW-0808">Transferase</keyword>
<organism evidence="7 8">
    <name type="scientific">Candidatus Avoscillospira avistercoris</name>
    <dbReference type="NCBI Taxonomy" id="2840707"/>
    <lineage>
        <taxon>Bacteria</taxon>
        <taxon>Bacillati</taxon>
        <taxon>Bacillota</taxon>
        <taxon>Clostridia</taxon>
        <taxon>Eubacteriales</taxon>
        <taxon>Oscillospiraceae</taxon>
        <taxon>Oscillospiraceae incertae sedis</taxon>
        <taxon>Candidatus Avoscillospira</taxon>
    </lineage>
</organism>
<dbReference type="InterPro" id="IPR029056">
    <property type="entry name" value="Ribokinase-like"/>
</dbReference>
<accession>A0A9D1F9W7</accession>
<dbReference type="EMBL" id="DVJJ01000098">
    <property type="protein sequence ID" value="HIS65013.1"/>
    <property type="molecule type" value="Genomic_DNA"/>
</dbReference>
<dbReference type="PANTHER" id="PTHR10534">
    <property type="entry name" value="PYRIDOXAL KINASE"/>
    <property type="match status" value="1"/>
</dbReference>
<keyword evidence="5" id="KW-0067">ATP-binding</keyword>
<dbReference type="EC" id="2.7.1.35" evidence="1"/>
<evidence type="ECO:0000259" key="6">
    <source>
        <dbReference type="Pfam" id="PF08543"/>
    </source>
</evidence>
<dbReference type="NCBIfam" id="NF005491">
    <property type="entry name" value="PRK07105.1"/>
    <property type="match status" value="1"/>
</dbReference>
<dbReference type="CDD" id="cd01173">
    <property type="entry name" value="pyridoxal_pyridoxamine_kinase"/>
    <property type="match status" value="1"/>
</dbReference>
<reference evidence="7" key="1">
    <citation type="submission" date="2020-10" db="EMBL/GenBank/DDBJ databases">
        <authorList>
            <person name="Gilroy R."/>
        </authorList>
    </citation>
    <scope>NUCLEOTIDE SEQUENCE</scope>
    <source>
        <strain evidence="7">ChiBcec16-1751</strain>
    </source>
</reference>
<sequence length="280" mass="29940">MNKTPKTALFHDLSGYGRCSLGVAIPVLSAMGAQCCAVPTAYLSAHTAYPPSDRSVFHDMTGQMAATGDHWQELGASFDAVYSGFLGSARQIGILEEFVRRFRTENTLVLIDPVMGDYGAPYRTYTPEMCREMAALAALADVITPNLTEVSLLLGEPYEERPKEATLRRWLEALSLDGRRSVAVTGVHVQGGKVGAVCLDRATGAVSCAAAEEVDAHFPGTGDLYASVLLGGLLRGEKLAEANRRAVSFVQQCAADTLAQGSDPLEGVRFEPLLGQLMII</sequence>
<evidence type="ECO:0000256" key="1">
    <source>
        <dbReference type="ARBA" id="ARBA00012104"/>
    </source>
</evidence>
<reference evidence="7" key="2">
    <citation type="journal article" date="2021" name="PeerJ">
        <title>Extensive microbial diversity within the chicken gut microbiome revealed by metagenomics and culture.</title>
        <authorList>
            <person name="Gilroy R."/>
            <person name="Ravi A."/>
            <person name="Getino M."/>
            <person name="Pursley I."/>
            <person name="Horton D.L."/>
            <person name="Alikhan N.F."/>
            <person name="Baker D."/>
            <person name="Gharbi K."/>
            <person name="Hall N."/>
            <person name="Watson M."/>
            <person name="Adriaenssens E.M."/>
            <person name="Foster-Nyarko E."/>
            <person name="Jarju S."/>
            <person name="Secka A."/>
            <person name="Antonio M."/>
            <person name="Oren A."/>
            <person name="Chaudhuri R.R."/>
            <person name="La Ragione R."/>
            <person name="Hildebrand F."/>
            <person name="Pallen M.J."/>
        </authorList>
    </citation>
    <scope>NUCLEOTIDE SEQUENCE</scope>
    <source>
        <strain evidence="7">ChiBcec16-1751</strain>
    </source>
</reference>
<dbReference type="GO" id="GO:0005829">
    <property type="term" value="C:cytosol"/>
    <property type="evidence" value="ECO:0007669"/>
    <property type="project" value="TreeGrafter"/>
</dbReference>
<dbReference type="AlphaFoldDB" id="A0A9D1F9W7"/>
<dbReference type="GO" id="GO:0005524">
    <property type="term" value="F:ATP binding"/>
    <property type="evidence" value="ECO:0007669"/>
    <property type="project" value="UniProtKB-KW"/>
</dbReference>